<dbReference type="PANTHER" id="PTHR47782:SF7">
    <property type="entry name" value="PROTEIN STB5"/>
    <property type="match status" value="1"/>
</dbReference>
<evidence type="ECO:0000256" key="3">
    <source>
        <dbReference type="ARBA" id="ARBA00022833"/>
    </source>
</evidence>
<dbReference type="GO" id="GO:0043565">
    <property type="term" value="F:sequence-specific DNA binding"/>
    <property type="evidence" value="ECO:0007669"/>
    <property type="project" value="TreeGrafter"/>
</dbReference>
<feature type="domain" description="Zn(2)-C6 fungal-type" evidence="9">
    <location>
        <begin position="57"/>
        <end position="87"/>
    </location>
</feature>
<keyword evidence="2" id="KW-0479">Metal-binding</keyword>
<evidence type="ECO:0000256" key="7">
    <source>
        <dbReference type="ARBA" id="ARBA00023242"/>
    </source>
</evidence>
<evidence type="ECO:0000256" key="2">
    <source>
        <dbReference type="ARBA" id="ARBA00022723"/>
    </source>
</evidence>
<dbReference type="SMART" id="SM00066">
    <property type="entry name" value="GAL4"/>
    <property type="match status" value="1"/>
</dbReference>
<keyword evidence="11" id="KW-1185">Reference proteome</keyword>
<dbReference type="InterPro" id="IPR036864">
    <property type="entry name" value="Zn2-C6_fun-type_DNA-bd_sf"/>
</dbReference>
<dbReference type="GO" id="GO:0005634">
    <property type="term" value="C:nucleus"/>
    <property type="evidence" value="ECO:0007669"/>
    <property type="project" value="UniProtKB-SubCell"/>
</dbReference>
<feature type="region of interest" description="Disordered" evidence="8">
    <location>
        <begin position="1"/>
        <end position="53"/>
    </location>
</feature>
<dbReference type="InterPro" id="IPR007219">
    <property type="entry name" value="XnlR_reg_dom"/>
</dbReference>
<dbReference type="PANTHER" id="PTHR47782">
    <property type="entry name" value="ZN(II)2CYS6 TRANSCRIPTION FACTOR (EUROFUNG)-RELATED"/>
    <property type="match status" value="1"/>
</dbReference>
<dbReference type="EMBL" id="JAFIMR010000028">
    <property type="protein sequence ID" value="KAI1861910.1"/>
    <property type="molecule type" value="Genomic_DNA"/>
</dbReference>
<comment type="caution">
    <text evidence="10">The sequence shown here is derived from an EMBL/GenBank/DDBJ whole genome shotgun (WGS) entry which is preliminary data.</text>
</comment>
<name>A0A9Q0ALD8_9PEZI</name>
<evidence type="ECO:0000313" key="10">
    <source>
        <dbReference type="EMBL" id="KAI1861910.1"/>
    </source>
</evidence>
<evidence type="ECO:0000256" key="4">
    <source>
        <dbReference type="ARBA" id="ARBA00023015"/>
    </source>
</evidence>
<keyword evidence="4" id="KW-0805">Transcription regulation</keyword>
<dbReference type="GO" id="GO:0006351">
    <property type="term" value="P:DNA-templated transcription"/>
    <property type="evidence" value="ECO:0007669"/>
    <property type="project" value="InterPro"/>
</dbReference>
<protein>
    <recommendedName>
        <fullName evidence="9">Zn(2)-C6 fungal-type domain-containing protein</fullName>
    </recommendedName>
</protein>
<dbReference type="SUPFAM" id="SSF57701">
    <property type="entry name" value="Zn2/Cys6 DNA-binding domain"/>
    <property type="match status" value="1"/>
</dbReference>
<keyword evidence="7" id="KW-0539">Nucleus</keyword>
<dbReference type="Pfam" id="PF00172">
    <property type="entry name" value="Zn_clus"/>
    <property type="match status" value="1"/>
</dbReference>
<gene>
    <name evidence="10" type="ORF">JX265_009413</name>
</gene>
<sequence>MSSDMKASLHRFRVTSRASPSPQNSSSSMPQPDRPPSAGGVENSQNPAAAKPSHIPACDRCRNFKKKCSRTFPVCSLCASAGTKCSFSTPASSTTAQTHHLRARIEWLSGYLNQALPLGAPTIDTIETGTDLTELIQWISSNAVLSQGHSPASARSGPQNVVLQDDQPMLDHRALDAVHATSSPARQPLMAHSSEPYDDGSRIMSDRSNVVGQGLPANAAARRFVDAYFRNVNRAYPFVDRNKVLRDMETLGDCAKRQRDPDSTLLYLIMAIGCTTLQRAGQIPSDTTLKFEVAYADIIQECLCREGVESIQILVLLALYSLFDPLGPSAWSIVGIVARQAMLLGLTRRSSDEKSLPPISIELQHRLLWSIYVLDRMLATSLGLPSALADENMDVPLPGLTVDEFASPDRSQFASILQTSRHVIMLRQMESRIMDQIHLLKHSKISSLTHADRRSILQDMRADIENWYSNGCLVSPLEPDNVPIHNSITWLSARYYYLLILLYYPSHFNSFGCGVSIPELLRFAQKHIQSSSVLFQQRQLPLNRVTLCRMFPVGLVFMHCCVTGAQDCTSFTARDEVTMMVNILEAFSEGWANAHRAAQILRQFLSVIGSLPNYAPLQFQNGAYVSGQIAGSRESTRNVLRPIVTSFVALMQEVLGKTTCFGFLEAPEETDIGVGMNTTLPSPNGTGRGSVASVPGIVGGDGSEMNYSWSGPLELDFL</sequence>
<keyword evidence="5" id="KW-0238">DNA-binding</keyword>
<dbReference type="InterPro" id="IPR052202">
    <property type="entry name" value="Yeast_MetPath_Reg"/>
</dbReference>
<keyword evidence="3" id="KW-0862">Zinc</keyword>
<dbReference type="CDD" id="cd12148">
    <property type="entry name" value="fungal_TF_MHR"/>
    <property type="match status" value="1"/>
</dbReference>
<dbReference type="Proteomes" id="UP000829685">
    <property type="component" value="Unassembled WGS sequence"/>
</dbReference>
<dbReference type="InterPro" id="IPR001138">
    <property type="entry name" value="Zn2Cys6_DnaBD"/>
</dbReference>
<dbReference type="GO" id="GO:0008270">
    <property type="term" value="F:zinc ion binding"/>
    <property type="evidence" value="ECO:0007669"/>
    <property type="project" value="InterPro"/>
</dbReference>
<organism evidence="10 11">
    <name type="scientific">Neoarthrinium moseri</name>
    <dbReference type="NCBI Taxonomy" id="1658444"/>
    <lineage>
        <taxon>Eukaryota</taxon>
        <taxon>Fungi</taxon>
        <taxon>Dikarya</taxon>
        <taxon>Ascomycota</taxon>
        <taxon>Pezizomycotina</taxon>
        <taxon>Sordariomycetes</taxon>
        <taxon>Xylariomycetidae</taxon>
        <taxon>Amphisphaeriales</taxon>
        <taxon>Apiosporaceae</taxon>
        <taxon>Neoarthrinium</taxon>
    </lineage>
</organism>
<reference evidence="10" key="1">
    <citation type="submission" date="2021-03" db="EMBL/GenBank/DDBJ databases">
        <title>Revisited historic fungal species revealed as producer of novel bioactive compounds through whole genome sequencing and comparative genomics.</title>
        <authorList>
            <person name="Vignolle G.A."/>
            <person name="Hochenegger N."/>
            <person name="Mach R.L."/>
            <person name="Mach-Aigner A.R."/>
            <person name="Javad Rahimi M."/>
            <person name="Salim K.A."/>
            <person name="Chan C.M."/>
            <person name="Lim L.B.L."/>
            <person name="Cai F."/>
            <person name="Druzhinina I.S."/>
            <person name="U'Ren J.M."/>
            <person name="Derntl C."/>
        </authorList>
    </citation>
    <scope>NUCLEOTIDE SEQUENCE</scope>
    <source>
        <strain evidence="10">TUCIM 5799</strain>
    </source>
</reference>
<evidence type="ECO:0000313" key="11">
    <source>
        <dbReference type="Proteomes" id="UP000829685"/>
    </source>
</evidence>
<dbReference type="PROSITE" id="PS00463">
    <property type="entry name" value="ZN2_CY6_FUNGAL_1"/>
    <property type="match status" value="1"/>
</dbReference>
<evidence type="ECO:0000256" key="1">
    <source>
        <dbReference type="ARBA" id="ARBA00004123"/>
    </source>
</evidence>
<comment type="subcellular location">
    <subcellularLocation>
        <location evidence="1">Nucleus</location>
    </subcellularLocation>
</comment>
<dbReference type="GO" id="GO:0000981">
    <property type="term" value="F:DNA-binding transcription factor activity, RNA polymerase II-specific"/>
    <property type="evidence" value="ECO:0007669"/>
    <property type="project" value="InterPro"/>
</dbReference>
<dbReference type="Pfam" id="PF04082">
    <property type="entry name" value="Fungal_trans"/>
    <property type="match status" value="1"/>
</dbReference>
<dbReference type="Gene3D" id="4.10.240.10">
    <property type="entry name" value="Zn(2)-C6 fungal-type DNA-binding domain"/>
    <property type="match status" value="1"/>
</dbReference>
<dbReference type="GO" id="GO:0045944">
    <property type="term" value="P:positive regulation of transcription by RNA polymerase II"/>
    <property type="evidence" value="ECO:0007669"/>
    <property type="project" value="TreeGrafter"/>
</dbReference>
<feature type="region of interest" description="Disordered" evidence="8">
    <location>
        <begin position="180"/>
        <end position="201"/>
    </location>
</feature>
<evidence type="ECO:0000256" key="6">
    <source>
        <dbReference type="ARBA" id="ARBA00023163"/>
    </source>
</evidence>
<evidence type="ECO:0000256" key="5">
    <source>
        <dbReference type="ARBA" id="ARBA00023125"/>
    </source>
</evidence>
<dbReference type="CDD" id="cd00067">
    <property type="entry name" value="GAL4"/>
    <property type="match status" value="1"/>
</dbReference>
<dbReference type="SMART" id="SM00906">
    <property type="entry name" value="Fungal_trans"/>
    <property type="match status" value="1"/>
</dbReference>
<feature type="compositionally biased region" description="Low complexity" evidence="8">
    <location>
        <begin position="19"/>
        <end position="31"/>
    </location>
</feature>
<dbReference type="AlphaFoldDB" id="A0A9Q0ALD8"/>
<dbReference type="OrthoDB" id="25921at2759"/>
<proteinExistence type="predicted"/>
<dbReference type="PROSITE" id="PS50048">
    <property type="entry name" value="ZN2_CY6_FUNGAL_2"/>
    <property type="match status" value="1"/>
</dbReference>
<keyword evidence="6" id="KW-0804">Transcription</keyword>
<accession>A0A9Q0ALD8</accession>
<evidence type="ECO:0000259" key="9">
    <source>
        <dbReference type="PROSITE" id="PS50048"/>
    </source>
</evidence>
<evidence type="ECO:0000256" key="8">
    <source>
        <dbReference type="SAM" id="MobiDB-lite"/>
    </source>
</evidence>